<accession>A0A061EY18</accession>
<dbReference type="AlphaFoldDB" id="A0A061EY18"/>
<name>A0A061EY18_THECC</name>
<organism evidence="2 3">
    <name type="scientific">Theobroma cacao</name>
    <name type="common">Cacao</name>
    <name type="synonym">Cocoa</name>
    <dbReference type="NCBI Taxonomy" id="3641"/>
    <lineage>
        <taxon>Eukaryota</taxon>
        <taxon>Viridiplantae</taxon>
        <taxon>Streptophyta</taxon>
        <taxon>Embryophyta</taxon>
        <taxon>Tracheophyta</taxon>
        <taxon>Spermatophyta</taxon>
        <taxon>Magnoliopsida</taxon>
        <taxon>eudicotyledons</taxon>
        <taxon>Gunneridae</taxon>
        <taxon>Pentapetalae</taxon>
        <taxon>rosids</taxon>
        <taxon>malvids</taxon>
        <taxon>Malvales</taxon>
        <taxon>Malvaceae</taxon>
        <taxon>Byttnerioideae</taxon>
        <taxon>Theobroma</taxon>
    </lineage>
</organism>
<sequence length="164" mass="18565">MGRKEGGEIIKSQSDFTLTDGAQKGNKPSNVFNASSYIRVLQAINEKFNVQCKTNHVENHLRIVKNTSNTVQNVLAKSGFGWDDNLKMITADRQVYEDEAHLKHEPFINKKIDMFNEMTLVVGKDMATESFAKSFADIDFQTNTEANAMLVDLDKDVDEEMRGR</sequence>
<dbReference type="Proteomes" id="UP000026915">
    <property type="component" value="Chromosome 5"/>
</dbReference>
<dbReference type="STRING" id="3641.A0A061EY18"/>
<dbReference type="HOGENOM" id="CLU_1621942_0_0_1"/>
<proteinExistence type="predicted"/>
<keyword evidence="3" id="KW-1185">Reference proteome</keyword>
<evidence type="ECO:0000259" key="1">
    <source>
        <dbReference type="Pfam" id="PF12776"/>
    </source>
</evidence>
<dbReference type="PANTHER" id="PTHR46929">
    <property type="entry name" value="EXPRESSED PROTEIN"/>
    <property type="match status" value="1"/>
</dbReference>
<protein>
    <recommendedName>
        <fullName evidence="1">Myb/SANT-like domain-containing protein</fullName>
    </recommendedName>
</protein>
<feature type="domain" description="Myb/SANT-like" evidence="1">
    <location>
        <begin position="18"/>
        <end position="96"/>
    </location>
</feature>
<dbReference type="OMA" id="HEPFINK"/>
<dbReference type="eggNOG" id="ENOG502S3AZ">
    <property type="taxonomic scope" value="Eukaryota"/>
</dbReference>
<dbReference type="Pfam" id="PF12776">
    <property type="entry name" value="Myb_DNA-bind_3"/>
    <property type="match status" value="1"/>
</dbReference>
<reference evidence="2 3" key="1">
    <citation type="journal article" date="2013" name="Genome Biol.">
        <title>The genome sequence of the most widely cultivated cacao type and its use to identify candidate genes regulating pod color.</title>
        <authorList>
            <person name="Motamayor J.C."/>
            <person name="Mockaitis K."/>
            <person name="Schmutz J."/>
            <person name="Haiminen N."/>
            <person name="Iii D.L."/>
            <person name="Cornejo O."/>
            <person name="Findley S.D."/>
            <person name="Zheng P."/>
            <person name="Utro F."/>
            <person name="Royaert S."/>
            <person name="Saski C."/>
            <person name="Jenkins J."/>
            <person name="Podicheti R."/>
            <person name="Zhao M."/>
            <person name="Scheffler B.E."/>
            <person name="Stack J.C."/>
            <person name="Feltus F.A."/>
            <person name="Mustiga G.M."/>
            <person name="Amores F."/>
            <person name="Phillips W."/>
            <person name="Marelli J.P."/>
            <person name="May G.D."/>
            <person name="Shapiro H."/>
            <person name="Ma J."/>
            <person name="Bustamante C.D."/>
            <person name="Schnell R.J."/>
            <person name="Main D."/>
            <person name="Gilbert D."/>
            <person name="Parida L."/>
            <person name="Kuhn D.N."/>
        </authorList>
    </citation>
    <scope>NUCLEOTIDE SEQUENCE [LARGE SCALE GENOMIC DNA]</scope>
    <source>
        <strain evidence="3">cv. Matina 1-6</strain>
    </source>
</reference>
<gene>
    <name evidence="2" type="ORF">TCM_024740</name>
</gene>
<dbReference type="InParanoid" id="A0A061EY18"/>
<dbReference type="Gramene" id="EOY09317">
    <property type="protein sequence ID" value="EOY09317"/>
    <property type="gene ID" value="TCM_024740"/>
</dbReference>
<dbReference type="PANTHER" id="PTHR46929:SF23">
    <property type="entry name" value="L10-INTERACTING MYB DOMAIN-CONTAINING PROTEIN-LIKE"/>
    <property type="match status" value="1"/>
</dbReference>
<evidence type="ECO:0000313" key="3">
    <source>
        <dbReference type="Proteomes" id="UP000026915"/>
    </source>
</evidence>
<dbReference type="InterPro" id="IPR024752">
    <property type="entry name" value="Myb/SANT-like_dom"/>
</dbReference>
<dbReference type="EMBL" id="CM001883">
    <property type="protein sequence ID" value="EOY09317.1"/>
    <property type="molecule type" value="Genomic_DNA"/>
</dbReference>
<evidence type="ECO:0000313" key="2">
    <source>
        <dbReference type="EMBL" id="EOY09317.1"/>
    </source>
</evidence>